<evidence type="ECO:0000256" key="1">
    <source>
        <dbReference type="SAM" id="MobiDB-lite"/>
    </source>
</evidence>
<comment type="caution">
    <text evidence="2">The sequence shown here is derived from an EMBL/GenBank/DDBJ whole genome shotgun (WGS) entry which is preliminary data.</text>
</comment>
<dbReference type="AlphaFoldDB" id="A0AAU9JYG7"/>
<dbReference type="Proteomes" id="UP001162131">
    <property type="component" value="Unassembled WGS sequence"/>
</dbReference>
<sequence length="162" mass="18574">MIKKLLGEDLAQEFAFLDSEITADSRLERNIEPPLKRKRKITSPQGRHGIVEDISSEWCKPNDPIIEKPKITAMKQAKIAKEEIKHIIQERENLSKTDTAPLEQNNPSGKWNGQIIKVGVPQELLDAFPWLDSPREFVEGAEENDSTEKQYGFLEKFLAKYD</sequence>
<protein>
    <submittedName>
        <fullName evidence="2">Uncharacterized protein</fullName>
    </submittedName>
</protein>
<reference evidence="2" key="1">
    <citation type="submission" date="2021-09" db="EMBL/GenBank/DDBJ databases">
        <authorList>
            <consortium name="AG Swart"/>
            <person name="Singh M."/>
            <person name="Singh A."/>
            <person name="Seah K."/>
            <person name="Emmerich C."/>
        </authorList>
    </citation>
    <scope>NUCLEOTIDE SEQUENCE</scope>
    <source>
        <strain evidence="2">ATCC30299</strain>
    </source>
</reference>
<keyword evidence="3" id="KW-1185">Reference proteome</keyword>
<accession>A0AAU9JYG7</accession>
<dbReference type="EMBL" id="CAJZBQ010000053">
    <property type="protein sequence ID" value="CAG9331876.1"/>
    <property type="molecule type" value="Genomic_DNA"/>
</dbReference>
<evidence type="ECO:0000313" key="2">
    <source>
        <dbReference type="EMBL" id="CAG9331876.1"/>
    </source>
</evidence>
<feature type="compositionally biased region" description="Polar residues" evidence="1">
    <location>
        <begin position="96"/>
        <end position="111"/>
    </location>
</feature>
<gene>
    <name evidence="2" type="ORF">BSTOLATCC_MIC53935</name>
</gene>
<proteinExistence type="predicted"/>
<organism evidence="2 3">
    <name type="scientific">Blepharisma stoltei</name>
    <dbReference type="NCBI Taxonomy" id="1481888"/>
    <lineage>
        <taxon>Eukaryota</taxon>
        <taxon>Sar</taxon>
        <taxon>Alveolata</taxon>
        <taxon>Ciliophora</taxon>
        <taxon>Postciliodesmatophora</taxon>
        <taxon>Heterotrichea</taxon>
        <taxon>Heterotrichida</taxon>
        <taxon>Blepharismidae</taxon>
        <taxon>Blepharisma</taxon>
    </lineage>
</organism>
<name>A0AAU9JYG7_9CILI</name>
<evidence type="ECO:0000313" key="3">
    <source>
        <dbReference type="Proteomes" id="UP001162131"/>
    </source>
</evidence>
<feature type="region of interest" description="Disordered" evidence="1">
    <location>
        <begin position="91"/>
        <end position="113"/>
    </location>
</feature>